<keyword evidence="3" id="KW-1185">Reference proteome</keyword>
<evidence type="ECO:0000256" key="1">
    <source>
        <dbReference type="SAM" id="MobiDB-lite"/>
    </source>
</evidence>
<name>A0A2H3BUR1_9AGAR</name>
<feature type="compositionally biased region" description="Low complexity" evidence="1">
    <location>
        <begin position="101"/>
        <end position="113"/>
    </location>
</feature>
<protein>
    <submittedName>
        <fullName evidence="2">Uncharacterized protein</fullName>
    </submittedName>
</protein>
<accession>A0A2H3BUR1</accession>
<dbReference type="AlphaFoldDB" id="A0A2H3BUR1"/>
<sequence>MQQGTSIFPYRPSWQSSPLIPFAGQPRNGFVERLAMSIGKRRLFHRRGLRDISITLSSNDAHDTPYDTRIRKLHHLRFSVTTRTTSHRYSDTLSQNSSGHDQTTSSTSDTQSSPAMIFPSSSLVLEHSLSIACPEMKISPGNVQTGSQSQLLR</sequence>
<dbReference type="EMBL" id="KZ293433">
    <property type="protein sequence ID" value="PBK68317.1"/>
    <property type="molecule type" value="Genomic_DNA"/>
</dbReference>
<feature type="region of interest" description="Disordered" evidence="1">
    <location>
        <begin position="84"/>
        <end position="115"/>
    </location>
</feature>
<evidence type="ECO:0000313" key="2">
    <source>
        <dbReference type="EMBL" id="PBK68317.1"/>
    </source>
</evidence>
<organism evidence="2 3">
    <name type="scientific">Armillaria solidipes</name>
    <dbReference type="NCBI Taxonomy" id="1076256"/>
    <lineage>
        <taxon>Eukaryota</taxon>
        <taxon>Fungi</taxon>
        <taxon>Dikarya</taxon>
        <taxon>Basidiomycota</taxon>
        <taxon>Agaricomycotina</taxon>
        <taxon>Agaricomycetes</taxon>
        <taxon>Agaricomycetidae</taxon>
        <taxon>Agaricales</taxon>
        <taxon>Marasmiineae</taxon>
        <taxon>Physalacriaceae</taxon>
        <taxon>Armillaria</taxon>
    </lineage>
</organism>
<dbReference type="Proteomes" id="UP000218334">
    <property type="component" value="Unassembled WGS sequence"/>
</dbReference>
<reference evidence="3" key="1">
    <citation type="journal article" date="2017" name="Nat. Ecol. Evol.">
        <title>Genome expansion and lineage-specific genetic innovations in the forest pathogenic fungi Armillaria.</title>
        <authorList>
            <person name="Sipos G."/>
            <person name="Prasanna A.N."/>
            <person name="Walter M.C."/>
            <person name="O'Connor E."/>
            <person name="Balint B."/>
            <person name="Krizsan K."/>
            <person name="Kiss B."/>
            <person name="Hess J."/>
            <person name="Varga T."/>
            <person name="Slot J."/>
            <person name="Riley R."/>
            <person name="Boka B."/>
            <person name="Rigling D."/>
            <person name="Barry K."/>
            <person name="Lee J."/>
            <person name="Mihaltcheva S."/>
            <person name="LaButti K."/>
            <person name="Lipzen A."/>
            <person name="Waldron R."/>
            <person name="Moloney N.M."/>
            <person name="Sperisen C."/>
            <person name="Kredics L."/>
            <person name="Vagvoelgyi C."/>
            <person name="Patrignani A."/>
            <person name="Fitzpatrick D."/>
            <person name="Nagy I."/>
            <person name="Doyle S."/>
            <person name="Anderson J.B."/>
            <person name="Grigoriev I.V."/>
            <person name="Gueldener U."/>
            <person name="Muensterkoetter M."/>
            <person name="Nagy L.G."/>
        </authorList>
    </citation>
    <scope>NUCLEOTIDE SEQUENCE [LARGE SCALE GENOMIC DNA]</scope>
    <source>
        <strain evidence="3">28-4</strain>
    </source>
</reference>
<gene>
    <name evidence="2" type="ORF">ARMSODRAFT_214487</name>
</gene>
<evidence type="ECO:0000313" key="3">
    <source>
        <dbReference type="Proteomes" id="UP000218334"/>
    </source>
</evidence>
<feature type="compositionally biased region" description="Polar residues" evidence="1">
    <location>
        <begin position="91"/>
        <end position="100"/>
    </location>
</feature>
<proteinExistence type="predicted"/>